<keyword evidence="3" id="KW-1185">Reference proteome</keyword>
<gene>
    <name evidence="2" type="ORF">ElyMa_004528000</name>
</gene>
<accession>A0AAV4HNZ7</accession>
<evidence type="ECO:0000313" key="2">
    <source>
        <dbReference type="EMBL" id="GFR99414.1"/>
    </source>
</evidence>
<protein>
    <submittedName>
        <fullName evidence="2">Uncharacterized protein</fullName>
    </submittedName>
</protein>
<dbReference type="EMBL" id="BMAT01009139">
    <property type="protein sequence ID" value="GFR99414.1"/>
    <property type="molecule type" value="Genomic_DNA"/>
</dbReference>
<evidence type="ECO:0000313" key="3">
    <source>
        <dbReference type="Proteomes" id="UP000762676"/>
    </source>
</evidence>
<organism evidence="2 3">
    <name type="scientific">Elysia marginata</name>
    <dbReference type="NCBI Taxonomy" id="1093978"/>
    <lineage>
        <taxon>Eukaryota</taxon>
        <taxon>Metazoa</taxon>
        <taxon>Spiralia</taxon>
        <taxon>Lophotrochozoa</taxon>
        <taxon>Mollusca</taxon>
        <taxon>Gastropoda</taxon>
        <taxon>Heterobranchia</taxon>
        <taxon>Euthyneura</taxon>
        <taxon>Panpulmonata</taxon>
        <taxon>Sacoglossa</taxon>
        <taxon>Placobranchoidea</taxon>
        <taxon>Plakobranchidae</taxon>
        <taxon>Elysia</taxon>
    </lineage>
</organism>
<feature type="compositionally biased region" description="Polar residues" evidence="1">
    <location>
        <begin position="104"/>
        <end position="115"/>
    </location>
</feature>
<reference evidence="2 3" key="1">
    <citation type="journal article" date="2021" name="Elife">
        <title>Chloroplast acquisition without the gene transfer in kleptoplastic sea slugs, Plakobranchus ocellatus.</title>
        <authorList>
            <person name="Maeda T."/>
            <person name="Takahashi S."/>
            <person name="Yoshida T."/>
            <person name="Shimamura S."/>
            <person name="Takaki Y."/>
            <person name="Nagai Y."/>
            <person name="Toyoda A."/>
            <person name="Suzuki Y."/>
            <person name="Arimoto A."/>
            <person name="Ishii H."/>
            <person name="Satoh N."/>
            <person name="Nishiyama T."/>
            <person name="Hasebe M."/>
            <person name="Maruyama T."/>
            <person name="Minagawa J."/>
            <person name="Obokata J."/>
            <person name="Shigenobu S."/>
        </authorList>
    </citation>
    <scope>NUCLEOTIDE SEQUENCE [LARGE SCALE GENOMIC DNA]</scope>
</reference>
<comment type="caution">
    <text evidence="2">The sequence shown here is derived from an EMBL/GenBank/DDBJ whole genome shotgun (WGS) entry which is preliminary data.</text>
</comment>
<dbReference type="AlphaFoldDB" id="A0AAV4HNZ7"/>
<feature type="region of interest" description="Disordered" evidence="1">
    <location>
        <begin position="43"/>
        <end position="125"/>
    </location>
</feature>
<name>A0AAV4HNZ7_9GAST</name>
<evidence type="ECO:0000256" key="1">
    <source>
        <dbReference type="SAM" id="MobiDB-lite"/>
    </source>
</evidence>
<proteinExistence type="predicted"/>
<sequence length="125" mass="13658">MANSKMTVFEASQLPTSVARLAGLLVGNFMLIGRSFISSLGSSLLSQSPRCHTRRYGGEHQGMDYRPQARLSPDGPDSPPSSDSDRSSIKEPGVLTQGDRIFQRAQNLKQTTSISVERPTKLVEH</sequence>
<dbReference type="Proteomes" id="UP000762676">
    <property type="component" value="Unassembled WGS sequence"/>
</dbReference>